<proteinExistence type="inferred from homology"/>
<feature type="domain" description="Prepilin type IV endopeptidase peptidase" evidence="3">
    <location>
        <begin position="67"/>
        <end position="163"/>
    </location>
</feature>
<reference evidence="4 5" key="1">
    <citation type="submission" date="2016-10" db="EMBL/GenBank/DDBJ databases">
        <authorList>
            <person name="de Groot N.N."/>
        </authorList>
    </citation>
    <scope>NUCLEOTIDE SEQUENCE [LARGE SCALE GENOMIC DNA]</scope>
    <source>
        <strain evidence="4 5">DSM 44892</strain>
    </source>
</reference>
<sequence length="201" mass="19398">MSPWPLVGMLVLGAVLGTAAGVLARLAARRAVGAAVAAGRYEAAGAIGGALAAGITDGPAETSAAVALIGWCLSLCATDLRVHRLPNVLTLPGFALIVAYAAAGGRAATCVLAGVVLAGLYGAVWLVSPASMGAGDVKLALGIGAVTGLAGATVWLCAAVLAPILTAGWGIASVRRTGGRVPHGPSMCLAALGALAVASWG</sequence>
<dbReference type="GO" id="GO:0008168">
    <property type="term" value="F:methyltransferase activity"/>
    <property type="evidence" value="ECO:0007669"/>
    <property type="project" value="UniProtKB-KW"/>
</dbReference>
<dbReference type="GO" id="GO:0006465">
    <property type="term" value="P:signal peptide processing"/>
    <property type="evidence" value="ECO:0007669"/>
    <property type="project" value="TreeGrafter"/>
</dbReference>
<evidence type="ECO:0000259" key="3">
    <source>
        <dbReference type="Pfam" id="PF01478"/>
    </source>
</evidence>
<name>A0A1G8KIS8_9NOCA</name>
<feature type="transmembrane region" description="Helical" evidence="2">
    <location>
        <begin position="139"/>
        <end position="172"/>
    </location>
</feature>
<comment type="similarity">
    <text evidence="1">Belongs to the peptidase A24 family.</text>
</comment>
<keyword evidence="5" id="KW-1185">Reference proteome</keyword>
<dbReference type="EMBL" id="FNDN01000007">
    <property type="protein sequence ID" value="SDI42770.1"/>
    <property type="molecule type" value="Genomic_DNA"/>
</dbReference>
<dbReference type="Gene3D" id="1.20.120.1220">
    <property type="match status" value="1"/>
</dbReference>
<keyword evidence="2" id="KW-0472">Membrane</keyword>
<feature type="transmembrane region" description="Helical" evidence="2">
    <location>
        <begin position="38"/>
        <end position="56"/>
    </location>
</feature>
<accession>A0A1G8KIS8</accession>
<dbReference type="PANTHER" id="PTHR30487">
    <property type="entry name" value="TYPE 4 PREPILIN-LIKE PROTEINS LEADER PEPTIDE-PROCESSING ENZYME"/>
    <property type="match status" value="1"/>
</dbReference>
<evidence type="ECO:0000313" key="5">
    <source>
        <dbReference type="Proteomes" id="UP000183263"/>
    </source>
</evidence>
<dbReference type="GO" id="GO:0032259">
    <property type="term" value="P:methylation"/>
    <property type="evidence" value="ECO:0007669"/>
    <property type="project" value="UniProtKB-KW"/>
</dbReference>
<dbReference type="AlphaFoldDB" id="A0A1G8KIS8"/>
<evidence type="ECO:0000256" key="1">
    <source>
        <dbReference type="ARBA" id="ARBA00005801"/>
    </source>
</evidence>
<keyword evidence="2" id="KW-0812">Transmembrane</keyword>
<dbReference type="GO" id="GO:0005886">
    <property type="term" value="C:plasma membrane"/>
    <property type="evidence" value="ECO:0007669"/>
    <property type="project" value="TreeGrafter"/>
</dbReference>
<keyword evidence="4" id="KW-0489">Methyltransferase</keyword>
<evidence type="ECO:0000313" key="4">
    <source>
        <dbReference type="EMBL" id="SDI42770.1"/>
    </source>
</evidence>
<organism evidence="4 5">
    <name type="scientific">Rhodococcus triatomae</name>
    <dbReference type="NCBI Taxonomy" id="300028"/>
    <lineage>
        <taxon>Bacteria</taxon>
        <taxon>Bacillati</taxon>
        <taxon>Actinomycetota</taxon>
        <taxon>Actinomycetes</taxon>
        <taxon>Mycobacteriales</taxon>
        <taxon>Nocardiaceae</taxon>
        <taxon>Rhodococcus</taxon>
    </lineage>
</organism>
<dbReference type="Pfam" id="PF01478">
    <property type="entry name" value="Peptidase_A24"/>
    <property type="match status" value="1"/>
</dbReference>
<dbReference type="GO" id="GO:0004190">
    <property type="term" value="F:aspartic-type endopeptidase activity"/>
    <property type="evidence" value="ECO:0007669"/>
    <property type="project" value="InterPro"/>
</dbReference>
<evidence type="ECO:0000256" key="2">
    <source>
        <dbReference type="SAM" id="Phobius"/>
    </source>
</evidence>
<protein>
    <submittedName>
        <fullName evidence="4">Leader peptidase (Prepilin peptidase) / N-methyltransferase</fullName>
    </submittedName>
</protein>
<dbReference type="InterPro" id="IPR050882">
    <property type="entry name" value="Prepilin_peptidase/N-MTase"/>
</dbReference>
<dbReference type="Proteomes" id="UP000183263">
    <property type="component" value="Unassembled WGS sequence"/>
</dbReference>
<feature type="transmembrane region" description="Helical" evidence="2">
    <location>
        <begin position="94"/>
        <end position="127"/>
    </location>
</feature>
<dbReference type="PANTHER" id="PTHR30487:SF0">
    <property type="entry name" value="PREPILIN LEADER PEPTIDASE_N-METHYLTRANSFERASE-RELATED"/>
    <property type="match status" value="1"/>
</dbReference>
<gene>
    <name evidence="4" type="ORF">SAMN05444695_107142</name>
</gene>
<feature type="transmembrane region" description="Helical" evidence="2">
    <location>
        <begin position="6"/>
        <end position="26"/>
    </location>
</feature>
<dbReference type="InterPro" id="IPR000045">
    <property type="entry name" value="Prepilin_IV_endopep_pep"/>
</dbReference>
<keyword evidence="2" id="KW-1133">Transmembrane helix</keyword>
<keyword evidence="4" id="KW-0808">Transferase</keyword>